<evidence type="ECO:0000313" key="3">
    <source>
        <dbReference type="Proteomes" id="UP000273022"/>
    </source>
</evidence>
<accession>A0A3A6U190</accession>
<keyword evidence="3" id="KW-1185">Reference proteome</keyword>
<dbReference type="OrthoDB" id="6138887at2"/>
<dbReference type="RefSeq" id="WP_121851999.1">
    <property type="nucleotide sequence ID" value="NZ_CP037952.1"/>
</dbReference>
<proteinExistence type="predicted"/>
<gene>
    <name evidence="2" type="ORF">D5R81_02080</name>
</gene>
<dbReference type="EMBL" id="QYYH01000007">
    <property type="protein sequence ID" value="RJY19163.1"/>
    <property type="molecule type" value="Genomic_DNA"/>
</dbReference>
<dbReference type="Proteomes" id="UP000273022">
    <property type="component" value="Unassembled WGS sequence"/>
</dbReference>
<sequence length="397" mass="46598">MRFTVQTELFKDESLESYLLRLAVDNTYIDYSEFADVIGRWLVDHDHELEGAFPCSLDLVNLYHAKDSSIFRVRALKLFETLTSFKPSTLLSQSLLRTNYKFAQYTALKFGSSLIPRVMLRENKAPIPICPQCIKESAYIRQCWHLKPYTFCHKHNLRLLNECPKCGDEINYIRYEVIEKCICGADLSKMAAVHGDIKYQKCIKNLFNEIEGDKSSEIGKLLWFSKYKNIELDDTELLNEFYDYFEFWPATYLSELEQFELGGINKQIRPFNQTPVNDIWKEQIALSKLASPFKQNNEVLKVLSEYFVDLVYRYPKSETLNPADTLLTKLEASILLRTPLEQVNRLLNENYLHRAIKPKKHEIIEPFKPLLYLRQVIELMEVRGINQAYSNLYTTTW</sequence>
<protein>
    <recommendedName>
        <fullName evidence="1">TniQ domain-containing protein</fullName>
    </recommendedName>
</protein>
<feature type="domain" description="TniQ" evidence="1">
    <location>
        <begin position="8"/>
        <end position="159"/>
    </location>
</feature>
<organism evidence="2 3">
    <name type="scientific">Parashewanella spongiae</name>
    <dbReference type="NCBI Taxonomy" id="342950"/>
    <lineage>
        <taxon>Bacteria</taxon>
        <taxon>Pseudomonadati</taxon>
        <taxon>Pseudomonadota</taxon>
        <taxon>Gammaproteobacteria</taxon>
        <taxon>Alteromonadales</taxon>
        <taxon>Shewanellaceae</taxon>
        <taxon>Parashewanella</taxon>
    </lineage>
</organism>
<reference evidence="2 3" key="1">
    <citation type="submission" date="2018-09" db="EMBL/GenBank/DDBJ databases">
        <title>Phylogeny of the Shewanellaceae, and recommendation for two new genera, Pseudoshewanella and Parashewanella.</title>
        <authorList>
            <person name="Wang G."/>
        </authorList>
    </citation>
    <scope>NUCLEOTIDE SEQUENCE [LARGE SCALE GENOMIC DNA]</scope>
    <source>
        <strain evidence="2 3">KCTC 22492</strain>
    </source>
</reference>
<evidence type="ECO:0000259" key="1">
    <source>
        <dbReference type="Pfam" id="PF06527"/>
    </source>
</evidence>
<dbReference type="AlphaFoldDB" id="A0A3A6U190"/>
<dbReference type="Pfam" id="PF06527">
    <property type="entry name" value="TniQ"/>
    <property type="match status" value="1"/>
</dbReference>
<name>A0A3A6U190_9GAMM</name>
<comment type="caution">
    <text evidence="2">The sequence shown here is derived from an EMBL/GenBank/DDBJ whole genome shotgun (WGS) entry which is preliminary data.</text>
</comment>
<dbReference type="InterPro" id="IPR009492">
    <property type="entry name" value="TniQ"/>
</dbReference>
<evidence type="ECO:0000313" key="2">
    <source>
        <dbReference type="EMBL" id="RJY19163.1"/>
    </source>
</evidence>